<dbReference type="Proteomes" id="UP000316726">
    <property type="component" value="Chromosome 6"/>
</dbReference>
<protein>
    <submittedName>
        <fullName evidence="2">Uncharacterized protein</fullName>
    </submittedName>
</protein>
<organism evidence="2 3">
    <name type="scientific">Chloropicon primus</name>
    <dbReference type="NCBI Taxonomy" id="1764295"/>
    <lineage>
        <taxon>Eukaryota</taxon>
        <taxon>Viridiplantae</taxon>
        <taxon>Chlorophyta</taxon>
        <taxon>Chloropicophyceae</taxon>
        <taxon>Chloropicales</taxon>
        <taxon>Chloropicaceae</taxon>
        <taxon>Chloropicon</taxon>
    </lineage>
</organism>
<evidence type="ECO:0000313" key="2">
    <source>
        <dbReference type="EMBL" id="QDZ21923.1"/>
    </source>
</evidence>
<proteinExistence type="predicted"/>
<feature type="coiled-coil region" evidence="1">
    <location>
        <begin position="29"/>
        <end position="63"/>
    </location>
</feature>
<reference evidence="2 3" key="1">
    <citation type="submission" date="2018-07" db="EMBL/GenBank/DDBJ databases">
        <title>The complete nuclear genome of the prasinophyte Chloropicon primus (CCMP1205).</title>
        <authorList>
            <person name="Pombert J.-F."/>
            <person name="Otis C."/>
            <person name="Turmel M."/>
            <person name="Lemieux C."/>
        </authorList>
    </citation>
    <scope>NUCLEOTIDE SEQUENCE [LARGE SCALE GENOMIC DNA]</scope>
    <source>
        <strain evidence="2 3">CCMP1205</strain>
    </source>
</reference>
<evidence type="ECO:0000256" key="1">
    <source>
        <dbReference type="SAM" id="Coils"/>
    </source>
</evidence>
<dbReference type="EMBL" id="CP031039">
    <property type="protein sequence ID" value="QDZ21923.1"/>
    <property type="molecule type" value="Genomic_DNA"/>
</dbReference>
<name>A0A5B8MN27_9CHLO</name>
<dbReference type="AlphaFoldDB" id="A0A5B8MN27"/>
<evidence type="ECO:0000313" key="3">
    <source>
        <dbReference type="Proteomes" id="UP000316726"/>
    </source>
</evidence>
<keyword evidence="3" id="KW-1185">Reference proteome</keyword>
<keyword evidence="1" id="KW-0175">Coiled coil</keyword>
<sequence>MEEGGTEYQQKSSVYDQIASLADRNVLQVDNLEQSIAKIQTEKESLEKEIGVLQKKLKHSVEAVEDAQIAFLNTKSSINQLKQDVLVKKENNSKSSLAISALSKEIQDTWRLIEEKRSQFIDRYESFSQEFSRLPLFSKDITDKLFNGSIAGCPTEKLRELRSIFAIYEKICLKHSGVQNPIAMT</sequence>
<accession>A0A5B8MN27</accession>
<gene>
    <name evidence="2" type="ORF">A3770_06p44410</name>
</gene>